<protein>
    <submittedName>
        <fullName evidence="1">CRIB domain-containing protein</fullName>
    </submittedName>
</protein>
<name>A0ACB7UNY0_DIOAL</name>
<dbReference type="Proteomes" id="UP000827976">
    <property type="component" value="Chromosome 15"/>
</dbReference>
<evidence type="ECO:0000313" key="1">
    <source>
        <dbReference type="EMBL" id="KAH7662168.1"/>
    </source>
</evidence>
<accession>A0ACB7UNY0</accession>
<proteinExistence type="predicted"/>
<comment type="caution">
    <text evidence="1">The sequence shown here is derived from an EMBL/GenBank/DDBJ whole genome shotgun (WGS) entry which is preliminary data.</text>
</comment>
<organism evidence="1 2">
    <name type="scientific">Dioscorea alata</name>
    <name type="common">Purple yam</name>
    <dbReference type="NCBI Taxonomy" id="55571"/>
    <lineage>
        <taxon>Eukaryota</taxon>
        <taxon>Viridiplantae</taxon>
        <taxon>Streptophyta</taxon>
        <taxon>Embryophyta</taxon>
        <taxon>Tracheophyta</taxon>
        <taxon>Spermatophyta</taxon>
        <taxon>Magnoliopsida</taxon>
        <taxon>Liliopsida</taxon>
        <taxon>Dioscoreales</taxon>
        <taxon>Dioscoreaceae</taxon>
        <taxon>Dioscorea</taxon>
    </lineage>
</organism>
<evidence type="ECO:0000313" key="2">
    <source>
        <dbReference type="Proteomes" id="UP000827976"/>
    </source>
</evidence>
<reference evidence="2" key="1">
    <citation type="journal article" date="2022" name="Nat. Commun.">
        <title>Chromosome evolution and the genetic basis of agronomically important traits in greater yam.</title>
        <authorList>
            <person name="Bredeson J.V."/>
            <person name="Lyons J.B."/>
            <person name="Oniyinde I.O."/>
            <person name="Okereke N.R."/>
            <person name="Kolade O."/>
            <person name="Nnabue I."/>
            <person name="Nwadili C.O."/>
            <person name="Hribova E."/>
            <person name="Parker M."/>
            <person name="Nwogha J."/>
            <person name="Shu S."/>
            <person name="Carlson J."/>
            <person name="Kariba R."/>
            <person name="Muthemba S."/>
            <person name="Knop K."/>
            <person name="Barton G.J."/>
            <person name="Sherwood A.V."/>
            <person name="Lopez-Montes A."/>
            <person name="Asiedu R."/>
            <person name="Jamnadass R."/>
            <person name="Muchugi A."/>
            <person name="Goodstein D."/>
            <person name="Egesi C.N."/>
            <person name="Featherston J."/>
            <person name="Asfaw A."/>
            <person name="Simpson G.G."/>
            <person name="Dolezel J."/>
            <person name="Hendre P.S."/>
            <person name="Van Deynze A."/>
            <person name="Kumar P.L."/>
            <person name="Obidiegwu J.E."/>
            <person name="Bhattacharjee R."/>
            <person name="Rokhsar D.S."/>
        </authorList>
    </citation>
    <scope>NUCLEOTIDE SEQUENCE [LARGE SCALE GENOMIC DNA]</scope>
    <source>
        <strain evidence="2">cv. TDa95/00328</strain>
    </source>
</reference>
<sequence length="132" mass="14921">MAKIKGFFKGIKYFSQIFVAKEHEMEIGHPTNVRHVAHVGWDNASVHAPSWMNEFKPSSDFSSTTVGNFAGASRESSWASEDFDQPRGLEQLSLMFKGDNSKPEIPRPPKMRKRKKTKFSFPLSSTRSSSKP</sequence>
<dbReference type="EMBL" id="CM037025">
    <property type="protein sequence ID" value="KAH7662168.1"/>
    <property type="molecule type" value="Genomic_DNA"/>
</dbReference>
<gene>
    <name evidence="1" type="ORF">IHE45_15G114100</name>
</gene>
<keyword evidence="2" id="KW-1185">Reference proteome</keyword>